<gene>
    <name evidence="1" type="ORF">BV22DRAFT_1060343</name>
</gene>
<evidence type="ECO:0000313" key="1">
    <source>
        <dbReference type="EMBL" id="KAH7927814.1"/>
    </source>
</evidence>
<keyword evidence="2" id="KW-1185">Reference proteome</keyword>
<comment type="caution">
    <text evidence="1">The sequence shown here is derived from an EMBL/GenBank/DDBJ whole genome shotgun (WGS) entry which is preliminary data.</text>
</comment>
<dbReference type="EMBL" id="MU266361">
    <property type="protein sequence ID" value="KAH7927814.1"/>
    <property type="molecule type" value="Genomic_DNA"/>
</dbReference>
<name>A0ACB8BQZ7_9AGAM</name>
<reference evidence="1" key="1">
    <citation type="journal article" date="2021" name="New Phytol.">
        <title>Evolutionary innovations through gain and loss of genes in the ectomycorrhizal Boletales.</title>
        <authorList>
            <person name="Wu G."/>
            <person name="Miyauchi S."/>
            <person name="Morin E."/>
            <person name="Kuo A."/>
            <person name="Drula E."/>
            <person name="Varga T."/>
            <person name="Kohler A."/>
            <person name="Feng B."/>
            <person name="Cao Y."/>
            <person name="Lipzen A."/>
            <person name="Daum C."/>
            <person name="Hundley H."/>
            <person name="Pangilinan J."/>
            <person name="Johnson J."/>
            <person name="Barry K."/>
            <person name="LaButti K."/>
            <person name="Ng V."/>
            <person name="Ahrendt S."/>
            <person name="Min B."/>
            <person name="Choi I.G."/>
            <person name="Park H."/>
            <person name="Plett J.M."/>
            <person name="Magnuson J."/>
            <person name="Spatafora J.W."/>
            <person name="Nagy L.G."/>
            <person name="Henrissat B."/>
            <person name="Grigoriev I.V."/>
            <person name="Yang Z.L."/>
            <person name="Xu J."/>
            <person name="Martin F.M."/>
        </authorList>
    </citation>
    <scope>NUCLEOTIDE SEQUENCE</scope>
    <source>
        <strain evidence="1">KUC20120723A-06</strain>
    </source>
</reference>
<sequence>MCYAIKNIKMETFPPSYTPSPPSPSYSTKPLPGELTVVESRRVTAQPRTGVFRRITDDVTLVLKDQLPGSVQPSYGREGSVRGHLTLRGSEEIRSVSLRFEGQLSTHVAGTSCTTTLFRDSYKMWQRDPSGEPCPSTIPFALSFPPTFQDGRETRHLPPSYEGAYGGATCSYTLTVAVSKQRKFLSFLPSGDILTVPLQYIPRFRPHAPILPSHLPFMSTVKSSPEEWHQVMCLMKTVQSSKLAPIECLLFVPAVQVYALSDTIPVHLQLRAPRPSLAPFLEPSRCSSESSSTAGGISISIYLLRQIVIQAHGTKIASSRILGEGKIRPSSGSSGDSHAFHKLGDGLDSLDWDGEVRCSEDVTIASFSTSQLVMKDFIVLSLTPSEPLKSPLIAVKHCHPIRLVTDPWTDQAPPW</sequence>
<accession>A0ACB8BQZ7</accession>
<organism evidence="1 2">
    <name type="scientific">Leucogyrophana mollusca</name>
    <dbReference type="NCBI Taxonomy" id="85980"/>
    <lineage>
        <taxon>Eukaryota</taxon>
        <taxon>Fungi</taxon>
        <taxon>Dikarya</taxon>
        <taxon>Basidiomycota</taxon>
        <taxon>Agaricomycotina</taxon>
        <taxon>Agaricomycetes</taxon>
        <taxon>Agaricomycetidae</taxon>
        <taxon>Boletales</taxon>
        <taxon>Boletales incertae sedis</taxon>
        <taxon>Leucogyrophana</taxon>
    </lineage>
</organism>
<protein>
    <submittedName>
        <fullName evidence="1">Uncharacterized protein</fullName>
    </submittedName>
</protein>
<proteinExistence type="predicted"/>
<evidence type="ECO:0000313" key="2">
    <source>
        <dbReference type="Proteomes" id="UP000790709"/>
    </source>
</evidence>
<dbReference type="Proteomes" id="UP000790709">
    <property type="component" value="Unassembled WGS sequence"/>
</dbReference>